<dbReference type="Gene3D" id="3.40.30.10">
    <property type="entry name" value="Glutaredoxin"/>
    <property type="match status" value="1"/>
</dbReference>
<dbReference type="EMBL" id="JBHRSS010000008">
    <property type="protein sequence ID" value="MFC3105555.1"/>
    <property type="molecule type" value="Genomic_DNA"/>
</dbReference>
<sequence>MSVSIYGIKTCDTCRKARQWLSNAGIAHDWVDLREDGVDRQRLEDWRAALGDDALLNKRSKTWRDFDADQRAAAEADPVAVLVDHPTLVKRPILETATATLAGFSAARYEAALAGAD</sequence>
<dbReference type="NCBIfam" id="TIGR01617">
    <property type="entry name" value="arsC_related"/>
    <property type="match status" value="1"/>
</dbReference>
<dbReference type="Proteomes" id="UP001595462">
    <property type="component" value="Unassembled WGS sequence"/>
</dbReference>
<dbReference type="RefSeq" id="WP_380691094.1">
    <property type="nucleotide sequence ID" value="NZ_JBHRSS010000008.1"/>
</dbReference>
<dbReference type="PANTHER" id="PTHR30041:SF8">
    <property type="entry name" value="PROTEIN YFFB"/>
    <property type="match status" value="1"/>
</dbReference>
<evidence type="ECO:0000256" key="1">
    <source>
        <dbReference type="ARBA" id="ARBA00007198"/>
    </source>
</evidence>
<dbReference type="Pfam" id="PF03960">
    <property type="entry name" value="ArsC"/>
    <property type="match status" value="1"/>
</dbReference>
<keyword evidence="4" id="KW-1185">Reference proteome</keyword>
<dbReference type="PROSITE" id="PS51353">
    <property type="entry name" value="ARSC"/>
    <property type="match status" value="1"/>
</dbReference>
<organism evidence="3 4">
    <name type="scientific">Salinisphaera aquimarina</name>
    <dbReference type="NCBI Taxonomy" id="2094031"/>
    <lineage>
        <taxon>Bacteria</taxon>
        <taxon>Pseudomonadati</taxon>
        <taxon>Pseudomonadota</taxon>
        <taxon>Gammaproteobacteria</taxon>
        <taxon>Salinisphaerales</taxon>
        <taxon>Salinisphaeraceae</taxon>
        <taxon>Salinisphaera</taxon>
    </lineage>
</organism>
<dbReference type="InterPro" id="IPR006660">
    <property type="entry name" value="Arsenate_reductase-like"/>
</dbReference>
<evidence type="ECO:0000313" key="4">
    <source>
        <dbReference type="Proteomes" id="UP001595462"/>
    </source>
</evidence>
<evidence type="ECO:0000313" key="3">
    <source>
        <dbReference type="EMBL" id="MFC3105555.1"/>
    </source>
</evidence>
<protein>
    <submittedName>
        <fullName evidence="3">Spx/MgsR family RNA polymerase-binding regulatory protein</fullName>
    </submittedName>
</protein>
<proteinExistence type="inferred from homology"/>
<name>A0ABV7EW03_9GAMM</name>
<reference evidence="4" key="1">
    <citation type="journal article" date="2019" name="Int. J. Syst. Evol. Microbiol.">
        <title>The Global Catalogue of Microorganisms (GCM) 10K type strain sequencing project: providing services to taxonomists for standard genome sequencing and annotation.</title>
        <authorList>
            <consortium name="The Broad Institute Genomics Platform"/>
            <consortium name="The Broad Institute Genome Sequencing Center for Infectious Disease"/>
            <person name="Wu L."/>
            <person name="Ma J."/>
        </authorList>
    </citation>
    <scope>NUCLEOTIDE SEQUENCE [LARGE SCALE GENOMIC DNA]</scope>
    <source>
        <strain evidence="4">KCTC 52640</strain>
    </source>
</reference>
<comment type="caution">
    <text evidence="3">The sequence shown here is derived from an EMBL/GenBank/DDBJ whole genome shotgun (WGS) entry which is preliminary data.</text>
</comment>
<dbReference type="InterPro" id="IPR006504">
    <property type="entry name" value="Tscrpt_reg_Spx/MgsR"/>
</dbReference>
<evidence type="ECO:0000256" key="2">
    <source>
        <dbReference type="PROSITE-ProRule" id="PRU01282"/>
    </source>
</evidence>
<dbReference type="PANTHER" id="PTHR30041">
    <property type="entry name" value="ARSENATE REDUCTASE"/>
    <property type="match status" value="1"/>
</dbReference>
<gene>
    <name evidence="3" type="ORF">ACFOSU_16915</name>
</gene>
<dbReference type="SUPFAM" id="SSF52833">
    <property type="entry name" value="Thioredoxin-like"/>
    <property type="match status" value="1"/>
</dbReference>
<comment type="similarity">
    <text evidence="1 2">Belongs to the ArsC family.</text>
</comment>
<accession>A0ABV7EW03</accession>
<dbReference type="InterPro" id="IPR036249">
    <property type="entry name" value="Thioredoxin-like_sf"/>
</dbReference>